<feature type="region of interest" description="Disordered" evidence="1">
    <location>
        <begin position="1"/>
        <end position="27"/>
    </location>
</feature>
<reference evidence="2 3" key="1">
    <citation type="journal article" date="2021" name="Res Sq">
        <title>Streptomyces Pimoensis sp. nov., Isolated From the Taklimakan Desert in Xinjiang, China.</title>
        <authorList>
            <person name="Zhang P."/>
            <person name="Luo X."/>
            <person name="Luo X."/>
            <person name="Liu Z."/>
            <person name="Xia Z."/>
            <person name="Wan C."/>
            <person name="zhang L."/>
        </authorList>
    </citation>
    <scope>NUCLEOTIDE SEQUENCE [LARGE SCALE GENOMIC DNA]</scope>
    <source>
        <strain evidence="2 3">TRM75549</strain>
    </source>
</reference>
<gene>
    <name evidence="2" type="ORF">KYY02_11185</name>
</gene>
<sequence>MSRAVTDLGFDEVVPPNSYDEESGASGSASILGQVIDPLLVGQQTTSKT</sequence>
<evidence type="ECO:0000313" key="3">
    <source>
        <dbReference type="Proteomes" id="UP001567537"/>
    </source>
</evidence>
<accession>A0ABV4IZP8</accession>
<protein>
    <submittedName>
        <fullName evidence="2">Uncharacterized protein</fullName>
    </submittedName>
</protein>
<dbReference type="EMBL" id="JAHWZY010000009">
    <property type="protein sequence ID" value="MEZ3179232.1"/>
    <property type="molecule type" value="Genomic_DNA"/>
</dbReference>
<proteinExistence type="predicted"/>
<comment type="caution">
    <text evidence="2">The sequence shown here is derived from an EMBL/GenBank/DDBJ whole genome shotgun (WGS) entry which is preliminary data.</text>
</comment>
<dbReference type="RefSeq" id="WP_371237747.1">
    <property type="nucleotide sequence ID" value="NZ_JAHWZY010000009.1"/>
</dbReference>
<dbReference type="Proteomes" id="UP001567537">
    <property type="component" value="Unassembled WGS sequence"/>
</dbReference>
<evidence type="ECO:0000313" key="2">
    <source>
        <dbReference type="EMBL" id="MEZ3179232.1"/>
    </source>
</evidence>
<organism evidence="2 3">
    <name type="scientific">Streptomyces pimonensis</name>
    <dbReference type="NCBI Taxonomy" id="2860288"/>
    <lineage>
        <taxon>Bacteria</taxon>
        <taxon>Bacillati</taxon>
        <taxon>Actinomycetota</taxon>
        <taxon>Actinomycetes</taxon>
        <taxon>Kitasatosporales</taxon>
        <taxon>Streptomycetaceae</taxon>
        <taxon>Streptomyces</taxon>
    </lineage>
</organism>
<name>A0ABV4IZP8_9ACTN</name>
<keyword evidence="3" id="KW-1185">Reference proteome</keyword>
<evidence type="ECO:0000256" key="1">
    <source>
        <dbReference type="SAM" id="MobiDB-lite"/>
    </source>
</evidence>